<dbReference type="EMBL" id="PYFT01000001">
    <property type="protein sequence ID" value="PSR54274.1"/>
    <property type="molecule type" value="Genomic_DNA"/>
</dbReference>
<accession>A0A2T2YFJ6</accession>
<evidence type="ECO:0000313" key="2">
    <source>
        <dbReference type="EMBL" id="PSR54274.1"/>
    </source>
</evidence>
<feature type="transmembrane region" description="Helical" evidence="1">
    <location>
        <begin position="165"/>
        <end position="185"/>
    </location>
</feature>
<dbReference type="PANTHER" id="PTHR35337">
    <property type="entry name" value="SLR1478 PROTEIN"/>
    <property type="match status" value="1"/>
</dbReference>
<evidence type="ECO:0000256" key="1">
    <source>
        <dbReference type="SAM" id="Phobius"/>
    </source>
</evidence>
<feature type="transmembrane region" description="Helical" evidence="1">
    <location>
        <begin position="96"/>
        <end position="116"/>
    </location>
</feature>
<keyword evidence="3" id="KW-1185">Reference proteome</keyword>
<dbReference type="InterPro" id="IPR002798">
    <property type="entry name" value="SpoIIM-like"/>
</dbReference>
<sequence>MREAAFIKQNSAKWKSFENQDFLDPDLLADRFIQLTDDLSFARTFYPDSDNTLYLNALAARVHQAIYKNNRTRRNRFGQFWRYELPFLFWQHQKQLIFAFIIFTAGAAIGVLSAAFDDTFVRLILGDGYVNQTIANIKKGDPMAIYKQDGQTEMFLFITLNNIKVAFFAFVYGIFFSVGTFWILLSNGIMLGAFQYFFYKQGLLLPSVLTVWIHGTLEISAIVIAGCAGFVLGNSILFPKTYSRLDSFKRASRQGLKITVGLVPIFITAGFLESFVTRHTEMPLALSCFIILASLFFILLYFIYYPQALHAKNTHAQLSS</sequence>
<dbReference type="Pfam" id="PF01944">
    <property type="entry name" value="SpoIIM"/>
    <property type="match status" value="1"/>
</dbReference>
<comment type="caution">
    <text evidence="2">The sequence shown here is derived from an EMBL/GenBank/DDBJ whole genome shotgun (WGS) entry which is preliminary data.</text>
</comment>
<protein>
    <recommendedName>
        <fullName evidence="4">Stage II sporulation protein M</fullName>
    </recommendedName>
</protein>
<name>A0A2T2YFJ6_9BACT</name>
<dbReference type="PANTHER" id="PTHR35337:SF1">
    <property type="entry name" value="SLR1478 PROTEIN"/>
    <property type="match status" value="1"/>
</dbReference>
<keyword evidence="1" id="KW-0812">Transmembrane</keyword>
<organism evidence="2 3">
    <name type="scientific">Adhaeribacter arboris</name>
    <dbReference type="NCBI Taxonomy" id="2072846"/>
    <lineage>
        <taxon>Bacteria</taxon>
        <taxon>Pseudomonadati</taxon>
        <taxon>Bacteroidota</taxon>
        <taxon>Cytophagia</taxon>
        <taxon>Cytophagales</taxon>
        <taxon>Hymenobacteraceae</taxon>
        <taxon>Adhaeribacter</taxon>
    </lineage>
</organism>
<keyword evidence="1" id="KW-1133">Transmembrane helix</keyword>
<feature type="transmembrane region" description="Helical" evidence="1">
    <location>
        <begin position="258"/>
        <end position="276"/>
    </location>
</feature>
<dbReference type="AlphaFoldDB" id="A0A2T2YFJ6"/>
<evidence type="ECO:0008006" key="4">
    <source>
        <dbReference type="Google" id="ProtNLM"/>
    </source>
</evidence>
<gene>
    <name evidence="2" type="ORF">AHMF7605_12460</name>
</gene>
<feature type="transmembrane region" description="Helical" evidence="1">
    <location>
        <begin position="219"/>
        <end position="238"/>
    </location>
</feature>
<dbReference type="Proteomes" id="UP000240357">
    <property type="component" value="Unassembled WGS sequence"/>
</dbReference>
<reference evidence="2 3" key="1">
    <citation type="submission" date="2018-03" db="EMBL/GenBank/DDBJ databases">
        <title>Adhaeribacter sp. HMF7605 Genome sequencing and assembly.</title>
        <authorList>
            <person name="Kang H."/>
            <person name="Kang J."/>
            <person name="Cha I."/>
            <person name="Kim H."/>
            <person name="Joh K."/>
        </authorList>
    </citation>
    <scope>NUCLEOTIDE SEQUENCE [LARGE SCALE GENOMIC DNA]</scope>
    <source>
        <strain evidence="2 3">HMF7605</strain>
    </source>
</reference>
<dbReference type="OrthoDB" id="9800053at2"/>
<proteinExistence type="predicted"/>
<evidence type="ECO:0000313" key="3">
    <source>
        <dbReference type="Proteomes" id="UP000240357"/>
    </source>
</evidence>
<dbReference type="RefSeq" id="WP_106929798.1">
    <property type="nucleotide sequence ID" value="NZ_PYFT01000001.1"/>
</dbReference>
<keyword evidence="1" id="KW-0472">Membrane</keyword>
<feature type="transmembrane region" description="Helical" evidence="1">
    <location>
        <begin position="282"/>
        <end position="304"/>
    </location>
</feature>